<dbReference type="RefSeq" id="WP_078904597.1">
    <property type="nucleotide sequence ID" value="NZ_BNEE01000006.1"/>
</dbReference>
<reference evidence="15" key="1">
    <citation type="submission" date="2020-09" db="EMBL/GenBank/DDBJ databases">
        <title>Whole genome shotgun sequence of Streptomyces xanthophaeus NBRC 12829.</title>
        <authorList>
            <person name="Komaki H."/>
            <person name="Tamura T."/>
        </authorList>
    </citation>
    <scope>NUCLEOTIDE SEQUENCE</scope>
    <source>
        <strain evidence="15">NBRC 12829</strain>
    </source>
</reference>
<keyword evidence="3 15" id="KW-0575">Peroxidase</keyword>
<keyword evidence="7" id="KW-0611">Plant defense</keyword>
<keyword evidence="4" id="KW-0349">Heme</keyword>
<evidence type="ECO:0000256" key="14">
    <source>
        <dbReference type="SAM" id="MobiDB-lite"/>
    </source>
</evidence>
<evidence type="ECO:0000256" key="12">
    <source>
        <dbReference type="ARBA" id="ARBA00023098"/>
    </source>
</evidence>
<dbReference type="GO" id="GO:0020037">
    <property type="term" value="F:heme binding"/>
    <property type="evidence" value="ECO:0007669"/>
    <property type="project" value="InterPro"/>
</dbReference>
<keyword evidence="12" id="KW-0443">Lipid metabolism</keyword>
<evidence type="ECO:0000256" key="9">
    <source>
        <dbReference type="ARBA" id="ARBA00022964"/>
    </source>
</evidence>
<protein>
    <submittedName>
        <fullName evidence="15">Peroxidase</fullName>
    </submittedName>
</protein>
<dbReference type="GO" id="GO:0004601">
    <property type="term" value="F:peroxidase activity"/>
    <property type="evidence" value="ECO:0007669"/>
    <property type="project" value="UniProtKB-KW"/>
</dbReference>
<evidence type="ECO:0000256" key="4">
    <source>
        <dbReference type="ARBA" id="ARBA00022617"/>
    </source>
</evidence>
<evidence type="ECO:0000256" key="11">
    <source>
        <dbReference type="ARBA" id="ARBA00023004"/>
    </source>
</evidence>
<keyword evidence="10" id="KW-0560">Oxidoreductase</keyword>
<dbReference type="InterPro" id="IPR010255">
    <property type="entry name" value="Haem_peroxidase_sf"/>
</dbReference>
<comment type="caution">
    <text evidence="15">The sequence shown here is derived from an EMBL/GenBank/DDBJ whole genome shotgun (WGS) entry which is preliminary data.</text>
</comment>
<keyword evidence="8" id="KW-0276">Fatty acid metabolism</keyword>
<dbReference type="GO" id="GO:0006979">
    <property type="term" value="P:response to oxidative stress"/>
    <property type="evidence" value="ECO:0007669"/>
    <property type="project" value="InterPro"/>
</dbReference>
<accession>A0A919LA57</accession>
<dbReference type="InterPro" id="IPR037120">
    <property type="entry name" value="Haem_peroxidase_sf_animal"/>
</dbReference>
<proteinExistence type="predicted"/>
<dbReference type="GO" id="GO:0006633">
    <property type="term" value="P:fatty acid biosynthetic process"/>
    <property type="evidence" value="ECO:0007669"/>
    <property type="project" value="UniProtKB-KW"/>
</dbReference>
<evidence type="ECO:0000256" key="10">
    <source>
        <dbReference type="ARBA" id="ARBA00023002"/>
    </source>
</evidence>
<dbReference type="InterPro" id="IPR050783">
    <property type="entry name" value="Oxylipin_biosynth_metab"/>
</dbReference>
<evidence type="ECO:0000256" key="1">
    <source>
        <dbReference type="ARBA" id="ARBA00001913"/>
    </source>
</evidence>
<sequence length="649" mass="71748">MTDTTDTTATGAKSTTAGAAGTAGAAQAATGSALVPVQGAARPGPAPGHRPPGLLERLGSAAFERINRTREWHELPTTLGLLNLSVLRGDLRRKNLHDTFGAGGERTRRPTAELAPYRSYDGSGYDPYDEDMGRVGTRLDRNAPLHLVFPDSDAELMAPSPREISRQLLARRGFVPAPTLNLLAAAWIQFENHGWANHGDNEEAEPFTVPLAEDDDWARTGGSCPMRVNRTRPDPVAHTGPDAPPTYENTVTHWWDGSQIYGSDEARCRSLRTGEYGKLRVEDGRLPADPRPGMECLDATGMNSDYWTGLSLLHTLFAKEHNAICDHLRGHHPTWADERLFHTARLVNTALMAKIHTVEWTPGILDTPVLKRGMDANWYGMLPRWVSRKYGRIGKGEMLSGILGSPTDHHAAPFSMTEEFVSAYRLHPLIPDEVTVRDHASGSARKTIGFNDMQGATTRTSVDEFGMSDLLYTFGTAHPGALVLHNHPDGLRNLARLTGEHIDLGTVDILRDRERGIPRYNAYRQMLRKRPVSSFEELTGGHPGDTALIRELYEGRLDRVDTLVGNLAEPRPAGFGFSDSLFRIFILMASRRLKSDRFFTTDYRPEVYTAEGLEWVDRNTMVTVLLRHHPELGPALAGVTNAFAPWRSA</sequence>
<keyword evidence="2" id="KW-0444">Lipid biosynthesis</keyword>
<keyword evidence="9" id="KW-0223">Dioxygenase</keyword>
<keyword evidence="5" id="KW-0479">Metal-binding</keyword>
<dbReference type="PROSITE" id="PS50292">
    <property type="entry name" value="PEROXIDASE_3"/>
    <property type="match status" value="1"/>
</dbReference>
<dbReference type="OrthoDB" id="9765610at2"/>
<evidence type="ECO:0000256" key="7">
    <source>
        <dbReference type="ARBA" id="ARBA00022821"/>
    </source>
</evidence>
<evidence type="ECO:0000256" key="3">
    <source>
        <dbReference type="ARBA" id="ARBA00022559"/>
    </source>
</evidence>
<dbReference type="PANTHER" id="PTHR11903:SF11">
    <property type="entry name" value="ALPHA-DIOXYGENASE 1"/>
    <property type="match status" value="1"/>
</dbReference>
<dbReference type="EMBL" id="BNEE01000006">
    <property type="protein sequence ID" value="GHI85338.1"/>
    <property type="molecule type" value="Genomic_DNA"/>
</dbReference>
<evidence type="ECO:0000256" key="2">
    <source>
        <dbReference type="ARBA" id="ARBA00022516"/>
    </source>
</evidence>
<dbReference type="PRINTS" id="PR00457">
    <property type="entry name" value="ANPEROXIDASE"/>
</dbReference>
<dbReference type="GO" id="GO:0031408">
    <property type="term" value="P:oxylipin biosynthetic process"/>
    <property type="evidence" value="ECO:0007669"/>
    <property type="project" value="UniProtKB-KW"/>
</dbReference>
<keyword evidence="13" id="KW-0275">Fatty acid biosynthesis</keyword>
<keyword evidence="16" id="KW-1185">Reference proteome</keyword>
<keyword evidence="11" id="KW-0408">Iron</keyword>
<evidence type="ECO:0000256" key="13">
    <source>
        <dbReference type="ARBA" id="ARBA00023160"/>
    </source>
</evidence>
<dbReference type="Pfam" id="PF03098">
    <property type="entry name" value="An_peroxidase"/>
    <property type="match status" value="1"/>
</dbReference>
<gene>
    <name evidence="15" type="ORF">Sxan_27020</name>
</gene>
<name>A0A919LA57_9ACTN</name>
<dbReference type="PANTHER" id="PTHR11903">
    <property type="entry name" value="PROSTAGLANDIN G/H SYNTHASE"/>
    <property type="match status" value="1"/>
</dbReference>
<dbReference type="GO" id="GO:0016702">
    <property type="term" value="F:oxidoreductase activity, acting on single donors with incorporation of molecular oxygen, incorporation of two atoms of oxygen"/>
    <property type="evidence" value="ECO:0007669"/>
    <property type="project" value="TreeGrafter"/>
</dbReference>
<evidence type="ECO:0000256" key="8">
    <source>
        <dbReference type="ARBA" id="ARBA00022832"/>
    </source>
</evidence>
<dbReference type="GO" id="GO:0046872">
    <property type="term" value="F:metal ion binding"/>
    <property type="evidence" value="ECO:0007669"/>
    <property type="project" value="UniProtKB-KW"/>
</dbReference>
<dbReference type="InterPro" id="IPR019791">
    <property type="entry name" value="Haem_peroxidase_animal"/>
</dbReference>
<comment type="cofactor">
    <cofactor evidence="1">
        <name>Ca(2+)</name>
        <dbReference type="ChEBI" id="CHEBI:29108"/>
    </cofactor>
</comment>
<dbReference type="Gene3D" id="1.10.640.10">
    <property type="entry name" value="Haem peroxidase domain superfamily, animal type"/>
    <property type="match status" value="1"/>
</dbReference>
<feature type="region of interest" description="Disordered" evidence="14">
    <location>
        <begin position="1"/>
        <end position="21"/>
    </location>
</feature>
<evidence type="ECO:0000313" key="16">
    <source>
        <dbReference type="Proteomes" id="UP000600026"/>
    </source>
</evidence>
<organism evidence="15 16">
    <name type="scientific">Streptomyces xanthophaeus</name>
    <dbReference type="NCBI Taxonomy" id="67385"/>
    <lineage>
        <taxon>Bacteria</taxon>
        <taxon>Bacillati</taxon>
        <taxon>Actinomycetota</taxon>
        <taxon>Actinomycetes</taxon>
        <taxon>Kitasatosporales</taxon>
        <taxon>Streptomycetaceae</taxon>
        <taxon>Streptomyces</taxon>
    </lineage>
</organism>
<dbReference type="GO" id="GO:0006952">
    <property type="term" value="P:defense response"/>
    <property type="evidence" value="ECO:0007669"/>
    <property type="project" value="UniProtKB-KW"/>
</dbReference>
<evidence type="ECO:0000256" key="6">
    <source>
        <dbReference type="ARBA" id="ARBA00022767"/>
    </source>
</evidence>
<keyword evidence="6" id="KW-0925">Oxylipin biosynthesis</keyword>
<dbReference type="SUPFAM" id="SSF48113">
    <property type="entry name" value="Heme-dependent peroxidases"/>
    <property type="match status" value="1"/>
</dbReference>
<evidence type="ECO:0000256" key="5">
    <source>
        <dbReference type="ARBA" id="ARBA00022723"/>
    </source>
</evidence>
<evidence type="ECO:0000313" key="15">
    <source>
        <dbReference type="EMBL" id="GHI85338.1"/>
    </source>
</evidence>
<dbReference type="Proteomes" id="UP000600026">
    <property type="component" value="Unassembled WGS sequence"/>
</dbReference>
<dbReference type="CDD" id="cd09818">
    <property type="entry name" value="PIOX_like"/>
    <property type="match status" value="1"/>
</dbReference>
<dbReference type="InterPro" id="IPR034815">
    <property type="entry name" value="A_dioxygenase"/>
</dbReference>
<dbReference type="AlphaFoldDB" id="A0A919LA57"/>